<dbReference type="EMBL" id="QPGB01000001">
    <property type="protein sequence ID" value="RCS59901.1"/>
    <property type="molecule type" value="Genomic_DNA"/>
</dbReference>
<dbReference type="Proteomes" id="UP000252357">
    <property type="component" value="Unassembled WGS sequence"/>
</dbReference>
<organism evidence="1 2">
    <name type="scientific">Parvibium lacunae</name>
    <dbReference type="NCBI Taxonomy" id="1888893"/>
    <lineage>
        <taxon>Bacteria</taxon>
        <taxon>Pseudomonadati</taxon>
        <taxon>Pseudomonadota</taxon>
        <taxon>Betaproteobacteria</taxon>
        <taxon>Burkholderiales</taxon>
        <taxon>Alcaligenaceae</taxon>
        <taxon>Parvibium</taxon>
    </lineage>
</organism>
<dbReference type="Gene3D" id="3.30.2020.10">
    <property type="entry name" value="NE0471-like N-terminal domain"/>
    <property type="match status" value="1"/>
</dbReference>
<protein>
    <submittedName>
        <fullName evidence="1">DUF2442 domain-containing protein</fullName>
    </submittedName>
</protein>
<dbReference type="Pfam" id="PF10387">
    <property type="entry name" value="DUF2442"/>
    <property type="match status" value="1"/>
</dbReference>
<dbReference type="OrthoDB" id="9803723at2"/>
<keyword evidence="2" id="KW-1185">Reference proteome</keyword>
<proteinExistence type="predicted"/>
<sequence>MNPSVKSVAAIEGYTLSLLFENGEQRLFDVSPYLDKGIFTELKDPEYFKQVRVSFGSVEWPHEQDFSKDTLYLLSK</sequence>
<gene>
    <name evidence="1" type="ORF">DU000_01240</name>
</gene>
<evidence type="ECO:0000313" key="1">
    <source>
        <dbReference type="EMBL" id="RCS59901.1"/>
    </source>
</evidence>
<dbReference type="InterPro" id="IPR018841">
    <property type="entry name" value="DUF2442"/>
</dbReference>
<dbReference type="AlphaFoldDB" id="A0A368L8Q9"/>
<dbReference type="InterPro" id="IPR036782">
    <property type="entry name" value="NE0471-like_N"/>
</dbReference>
<dbReference type="RefSeq" id="WP_114402049.1">
    <property type="nucleotide sequence ID" value="NZ_QPGB01000001.1"/>
</dbReference>
<comment type="caution">
    <text evidence="1">The sequence shown here is derived from an EMBL/GenBank/DDBJ whole genome shotgun (WGS) entry which is preliminary data.</text>
</comment>
<accession>A0A368L8Q9</accession>
<reference evidence="1 2" key="1">
    <citation type="journal article" date="2018" name="Int. J. Syst. Evol. Microbiol.">
        <title>Parvibium lacunae gen. nov., sp. nov., a new member of the family Alcaligenaceae isolated from a freshwater pond.</title>
        <authorList>
            <person name="Chen W.M."/>
            <person name="Xie P.B."/>
            <person name="Hsu M.Y."/>
            <person name="Sheu S.Y."/>
        </authorList>
    </citation>
    <scope>NUCLEOTIDE SEQUENCE [LARGE SCALE GENOMIC DNA]</scope>
    <source>
        <strain evidence="1 2">KMB9</strain>
    </source>
</reference>
<evidence type="ECO:0000313" key="2">
    <source>
        <dbReference type="Proteomes" id="UP000252357"/>
    </source>
</evidence>
<name>A0A368L8Q9_9BURK</name>
<dbReference type="SUPFAM" id="SSF143880">
    <property type="entry name" value="NE0471 N-terminal domain-like"/>
    <property type="match status" value="1"/>
</dbReference>